<gene>
    <name evidence="1" type="ORF">DCAF_LOCUS9238</name>
</gene>
<comment type="caution">
    <text evidence="1">The sequence shown here is derived from an EMBL/GenBank/DDBJ whole genome shotgun (WGS) entry which is preliminary data.</text>
</comment>
<evidence type="ECO:0000313" key="2">
    <source>
        <dbReference type="Proteomes" id="UP001314170"/>
    </source>
</evidence>
<dbReference type="AlphaFoldDB" id="A0AAV1RDJ4"/>
<accession>A0AAV1RDJ4</accession>
<name>A0AAV1RDJ4_9ROSI</name>
<evidence type="ECO:0000313" key="1">
    <source>
        <dbReference type="EMBL" id="CAK7332945.1"/>
    </source>
</evidence>
<organism evidence="1 2">
    <name type="scientific">Dovyalis caffra</name>
    <dbReference type="NCBI Taxonomy" id="77055"/>
    <lineage>
        <taxon>Eukaryota</taxon>
        <taxon>Viridiplantae</taxon>
        <taxon>Streptophyta</taxon>
        <taxon>Embryophyta</taxon>
        <taxon>Tracheophyta</taxon>
        <taxon>Spermatophyta</taxon>
        <taxon>Magnoliopsida</taxon>
        <taxon>eudicotyledons</taxon>
        <taxon>Gunneridae</taxon>
        <taxon>Pentapetalae</taxon>
        <taxon>rosids</taxon>
        <taxon>fabids</taxon>
        <taxon>Malpighiales</taxon>
        <taxon>Salicaceae</taxon>
        <taxon>Flacourtieae</taxon>
        <taxon>Dovyalis</taxon>
    </lineage>
</organism>
<protein>
    <submittedName>
        <fullName evidence="1">Uncharacterized protein</fullName>
    </submittedName>
</protein>
<proteinExistence type="predicted"/>
<reference evidence="1 2" key="1">
    <citation type="submission" date="2024-01" db="EMBL/GenBank/DDBJ databases">
        <authorList>
            <person name="Waweru B."/>
        </authorList>
    </citation>
    <scope>NUCLEOTIDE SEQUENCE [LARGE SCALE GENOMIC DNA]</scope>
</reference>
<dbReference type="Proteomes" id="UP001314170">
    <property type="component" value="Unassembled WGS sequence"/>
</dbReference>
<dbReference type="EMBL" id="CAWUPB010000913">
    <property type="protein sequence ID" value="CAK7332945.1"/>
    <property type="molecule type" value="Genomic_DNA"/>
</dbReference>
<feature type="non-terminal residue" evidence="1">
    <location>
        <position position="54"/>
    </location>
</feature>
<keyword evidence="2" id="KW-1185">Reference proteome</keyword>
<sequence length="54" mass="6461">MAASGRRRRIDTVTTTLFQVEGYELYTRWKDQILADFARRSQRTISFKEKFMGK</sequence>